<sequence length="115" mass="13054">MKSYGLIGKSTYMTVSDDYDPDIYGGLTPGWILMNELWPDTRPDRFGDWIAQPTGIWVWVKYPDPPFYVMIHENKLKNYDTMLELPIEALPGNVAGRLAALEAALLPNLDSNEPH</sequence>
<evidence type="ECO:0000313" key="2">
    <source>
        <dbReference type="Proteomes" id="UP000323425"/>
    </source>
</evidence>
<organism evidence="1 2">
    <name type="scientific">Pseudomonas extremaustralis</name>
    <dbReference type="NCBI Taxonomy" id="359110"/>
    <lineage>
        <taxon>Bacteria</taxon>
        <taxon>Pseudomonadati</taxon>
        <taxon>Pseudomonadota</taxon>
        <taxon>Gammaproteobacteria</taxon>
        <taxon>Pseudomonadales</taxon>
        <taxon>Pseudomonadaceae</taxon>
        <taxon>Pseudomonas</taxon>
    </lineage>
</organism>
<proteinExistence type="predicted"/>
<protein>
    <submittedName>
        <fullName evidence="1">Uncharacterized protein</fullName>
    </submittedName>
</protein>
<name>A0A5M9J4B0_9PSED</name>
<gene>
    <name evidence="1" type="ORF">FX985_03261</name>
</gene>
<dbReference type="RefSeq" id="WP_150294768.1">
    <property type="nucleotide sequence ID" value="NZ_VTFH01000001.1"/>
</dbReference>
<dbReference type="AlphaFoldDB" id="A0A5M9J4B0"/>
<dbReference type="Proteomes" id="UP000323425">
    <property type="component" value="Unassembled WGS sequence"/>
</dbReference>
<accession>A0A5M9J4B0</accession>
<reference evidence="1 2" key="1">
    <citation type="journal article" date="2018" name="Plant Biotechnol. Rep.">
        <title>Diversity and antifungal activity of endophytic bacteria associated with Panax ginseng seedlings.</title>
        <authorList>
            <person name="Park J.M."/>
            <person name="Hong C.E."/>
            <person name="Jo S.H."/>
        </authorList>
    </citation>
    <scope>NUCLEOTIDE SEQUENCE [LARGE SCALE GENOMIC DNA]</scope>
    <source>
        <strain evidence="1 2">PgKB38</strain>
    </source>
</reference>
<dbReference type="EMBL" id="VTFH01000001">
    <property type="protein sequence ID" value="KAA8563193.1"/>
    <property type="molecule type" value="Genomic_DNA"/>
</dbReference>
<evidence type="ECO:0000313" key="1">
    <source>
        <dbReference type="EMBL" id="KAA8563193.1"/>
    </source>
</evidence>
<comment type="caution">
    <text evidence="1">The sequence shown here is derived from an EMBL/GenBank/DDBJ whole genome shotgun (WGS) entry which is preliminary data.</text>
</comment>